<dbReference type="EMBL" id="GG663737">
    <property type="protein sequence ID" value="EEH58751.1"/>
    <property type="molecule type" value="Genomic_DNA"/>
</dbReference>
<sequence>MYAKGEPLEMWAYVTEDATFAHDRDDDDARRRLVAREERLPLCGDAPTLPTDAADDGAREYRIAHVITEDALARNATPWLHVFFARPGSPIDPSDARYDARDVFGGSMPLVRYYPKRSRQSERKNLLTGTMASSSSSSSSSSRGGAGSDSDGDDGGGWTPHFKPNVTVSIVDEFAAFPLTGMGLPQQMREHMRFESGNASSADHPGDYYPIVFMNEFWLLRDYLVPINETVPAVNLTLSIAPLSPWKWQLMLQMEKNFEVQRAMGAAGEKDSDELKRVLLEGNPILLAITGCVSFLHMIFDALAFKNDVTFWRANKSMEGLSARTIVFNACCQCVVFLYLLDNDTSWMILLSSGVGLLIEFWKITKAMDVSFDANAFPYVTVKDKHGYRASDTAKHDEVAMRYLSYALYPLVGCYAVYAVLYNEHKGWYSFVLNVLVGAVYLFGFITMTPQLYINYKLKSVAHLPWRQMTYKFLNTIIDDLFAFVIKMPLMHRLSVFRDDVIFLAMLYQRWIYKVDKTRVNEFGFTGEDGAAAT</sequence>
<feature type="region of interest" description="Disordered" evidence="6">
    <location>
        <begin position="115"/>
        <end position="159"/>
    </location>
</feature>
<dbReference type="eggNOG" id="KOG2489">
    <property type="taxonomic scope" value="Eukaryota"/>
</dbReference>
<evidence type="ECO:0000256" key="2">
    <source>
        <dbReference type="ARBA" id="ARBA00009310"/>
    </source>
</evidence>
<feature type="non-terminal residue" evidence="8">
    <location>
        <position position="534"/>
    </location>
</feature>
<proteinExistence type="inferred from homology"/>
<feature type="transmembrane region" description="Helical" evidence="7">
    <location>
        <begin position="285"/>
        <end position="305"/>
    </location>
</feature>
<dbReference type="RefSeq" id="XP_003057106.1">
    <property type="nucleotide sequence ID" value="XM_003057060.1"/>
</dbReference>
<dbReference type="Pfam" id="PF05602">
    <property type="entry name" value="CLPTM1"/>
    <property type="match status" value="1"/>
</dbReference>
<evidence type="ECO:0000256" key="7">
    <source>
        <dbReference type="SAM" id="Phobius"/>
    </source>
</evidence>
<keyword evidence="9" id="KW-1185">Reference proteome</keyword>
<evidence type="ECO:0000256" key="4">
    <source>
        <dbReference type="ARBA" id="ARBA00022989"/>
    </source>
</evidence>
<keyword evidence="4 7" id="KW-1133">Transmembrane helix</keyword>
<evidence type="ECO:0000313" key="8">
    <source>
        <dbReference type="EMBL" id="EEH58751.1"/>
    </source>
</evidence>
<reference evidence="8 9" key="1">
    <citation type="journal article" date="2009" name="Science">
        <title>Green evolution and dynamic adaptations revealed by genomes of the marine picoeukaryotes Micromonas.</title>
        <authorList>
            <person name="Worden A.Z."/>
            <person name="Lee J.H."/>
            <person name="Mock T."/>
            <person name="Rouze P."/>
            <person name="Simmons M.P."/>
            <person name="Aerts A.L."/>
            <person name="Allen A.E."/>
            <person name="Cuvelier M.L."/>
            <person name="Derelle E."/>
            <person name="Everett M.V."/>
            <person name="Foulon E."/>
            <person name="Grimwood J."/>
            <person name="Gundlach H."/>
            <person name="Henrissat B."/>
            <person name="Napoli C."/>
            <person name="McDonald S.M."/>
            <person name="Parker M.S."/>
            <person name="Rombauts S."/>
            <person name="Salamov A."/>
            <person name="Von Dassow P."/>
            <person name="Badger J.H."/>
            <person name="Coutinho P.M."/>
            <person name="Demir E."/>
            <person name="Dubchak I."/>
            <person name="Gentemann C."/>
            <person name="Eikrem W."/>
            <person name="Gready J.E."/>
            <person name="John U."/>
            <person name="Lanier W."/>
            <person name="Lindquist E.A."/>
            <person name="Lucas S."/>
            <person name="Mayer K.F."/>
            <person name="Moreau H."/>
            <person name="Not F."/>
            <person name="Otillar R."/>
            <person name="Panaud O."/>
            <person name="Pangilinan J."/>
            <person name="Paulsen I."/>
            <person name="Piegu B."/>
            <person name="Poliakov A."/>
            <person name="Robbens S."/>
            <person name="Schmutz J."/>
            <person name="Toulza E."/>
            <person name="Wyss T."/>
            <person name="Zelensky A."/>
            <person name="Zhou K."/>
            <person name="Armbrust E.V."/>
            <person name="Bhattacharya D."/>
            <person name="Goodenough U.W."/>
            <person name="Van de Peer Y."/>
            <person name="Grigoriev I.V."/>
        </authorList>
    </citation>
    <scope>NUCLEOTIDE SEQUENCE [LARGE SCALE GENOMIC DNA]</scope>
    <source>
        <strain evidence="8 9">CCMP1545</strain>
    </source>
</reference>
<dbReference type="OrthoDB" id="378564at2759"/>
<dbReference type="Proteomes" id="UP000001876">
    <property type="component" value="Unassembled WGS sequence"/>
</dbReference>
<organism evidence="9">
    <name type="scientific">Micromonas pusilla (strain CCMP1545)</name>
    <name type="common">Picoplanktonic green alga</name>
    <dbReference type="NCBI Taxonomy" id="564608"/>
    <lineage>
        <taxon>Eukaryota</taxon>
        <taxon>Viridiplantae</taxon>
        <taxon>Chlorophyta</taxon>
        <taxon>Mamiellophyceae</taxon>
        <taxon>Mamiellales</taxon>
        <taxon>Mamiellaceae</taxon>
        <taxon>Micromonas</taxon>
    </lineage>
</organism>
<dbReference type="PANTHER" id="PTHR21347">
    <property type="entry name" value="CLEFT LIP AND PALATE ASSOCIATED TRANSMEMBRANE PROTEIN-RELATED"/>
    <property type="match status" value="1"/>
</dbReference>
<evidence type="ECO:0000256" key="6">
    <source>
        <dbReference type="SAM" id="MobiDB-lite"/>
    </source>
</evidence>
<dbReference type="AlphaFoldDB" id="C1MNH7"/>
<keyword evidence="5 7" id="KW-0472">Membrane</keyword>
<dbReference type="GeneID" id="9682124"/>
<dbReference type="PANTHER" id="PTHR21347:SF0">
    <property type="entry name" value="LIPID SCRAMBLASE CLPTM1L"/>
    <property type="match status" value="1"/>
</dbReference>
<comment type="similarity">
    <text evidence="2">Belongs to the CLPTM1 family.</text>
</comment>
<feature type="transmembrane region" description="Helical" evidence="7">
    <location>
        <begin position="347"/>
        <end position="364"/>
    </location>
</feature>
<keyword evidence="3 7" id="KW-0812">Transmembrane</keyword>
<evidence type="ECO:0000256" key="3">
    <source>
        <dbReference type="ARBA" id="ARBA00022692"/>
    </source>
</evidence>
<name>C1MNH7_MICPC</name>
<dbReference type="KEGG" id="mpp:MICPUCDRAFT_1795"/>
<evidence type="ECO:0000256" key="1">
    <source>
        <dbReference type="ARBA" id="ARBA00004141"/>
    </source>
</evidence>
<dbReference type="GO" id="GO:0012505">
    <property type="term" value="C:endomembrane system"/>
    <property type="evidence" value="ECO:0007669"/>
    <property type="project" value="TreeGrafter"/>
</dbReference>
<feature type="compositionally biased region" description="Low complexity" evidence="6">
    <location>
        <begin position="133"/>
        <end position="143"/>
    </location>
</feature>
<dbReference type="GO" id="GO:0016020">
    <property type="term" value="C:membrane"/>
    <property type="evidence" value="ECO:0007669"/>
    <property type="project" value="UniProtKB-SubCell"/>
</dbReference>
<dbReference type="InterPro" id="IPR008429">
    <property type="entry name" value="CLPTM1"/>
</dbReference>
<accession>C1MNH7</accession>
<feature type="transmembrane region" description="Helical" evidence="7">
    <location>
        <begin position="428"/>
        <end position="449"/>
    </location>
</feature>
<feature type="transmembrane region" description="Helical" evidence="7">
    <location>
        <begin position="325"/>
        <end position="341"/>
    </location>
</feature>
<gene>
    <name evidence="8" type="ORF">MICPUCDRAFT_1795</name>
</gene>
<comment type="subcellular location">
    <subcellularLocation>
        <location evidence="1">Membrane</location>
        <topology evidence="1">Multi-pass membrane protein</topology>
    </subcellularLocation>
</comment>
<evidence type="ECO:0000256" key="5">
    <source>
        <dbReference type="ARBA" id="ARBA00023136"/>
    </source>
</evidence>
<protein>
    <submittedName>
        <fullName evidence="8">Predicted protein</fullName>
    </submittedName>
</protein>
<evidence type="ECO:0000313" key="9">
    <source>
        <dbReference type="Proteomes" id="UP000001876"/>
    </source>
</evidence>
<feature type="transmembrane region" description="Helical" evidence="7">
    <location>
        <begin position="403"/>
        <end position="422"/>
    </location>
</feature>
<dbReference type="OMA" id="TTMWRAF"/>